<name>A0A8J9SY05_PHATR</name>
<organism evidence="2">
    <name type="scientific">Phaeodactylum tricornutum</name>
    <name type="common">Diatom</name>
    <dbReference type="NCBI Taxonomy" id="2850"/>
    <lineage>
        <taxon>Eukaryota</taxon>
        <taxon>Sar</taxon>
        <taxon>Stramenopiles</taxon>
        <taxon>Ochrophyta</taxon>
        <taxon>Bacillariophyta</taxon>
        <taxon>Bacillariophyceae</taxon>
        <taxon>Bacillariophycidae</taxon>
        <taxon>Naviculales</taxon>
        <taxon>Phaeodactylaceae</taxon>
        <taxon>Phaeodactylum</taxon>
    </lineage>
</organism>
<sequence>MERVRINITRCFALALLLGLAGHDCVGSVRATPTAASSGKRKLANSPELLGAIASLWEQSETNRKERILRADRTLQESPACGDILATLTKDDVVTVARNALAGRADSNTLAAIDFLLVPSIIYGVQVRKVCSSCADHEEGCGQSSTTYGWNQTHSGLLFLPLETVSTIESVVLKQGMSLWHILCHGTRASTLEVPSNEWVDVSADASGATPDAEIAVSLIFTATAGTVGVMPDYMGYAESRLRNETGEPEGLFRAYLVRQAYATATLPLVYESRLVVKNFSDCQSAVSDKALLVGYSEGGFAAASLANDMFGLGFDIVSLQAGGAPFRLSSEQVLTSFEQVRNGSFQLSQRYYISLLGSAFSSTYRDLPNFGTSQNMLDPTVREQVVALVHSGAERSELNSLNSPEDPLSILSPALTAAMEQALDNGESDPCKTSAVVGESDLLCRSLQEQDLTSVLEASTYPVTICHSPDDDIIPISNLPDFAANSLLGFSESSGAHSSAAIPCFLNSVVFWANNENFDDSSLIDTTSNSCNSENLRTPAPISPTNPTVSTSVIATTESPTIAPVFVLSFPTTSASPTIVATEFSQFSLLFVLILIYVQ</sequence>
<dbReference type="SUPFAM" id="SSF53474">
    <property type="entry name" value="alpha/beta-Hydrolases"/>
    <property type="match status" value="1"/>
</dbReference>
<proteinExistence type="predicted"/>
<protein>
    <submittedName>
        <fullName evidence="2">Uncharacterized protein</fullName>
    </submittedName>
</protein>
<dbReference type="AlphaFoldDB" id="A0A8J9SY05"/>
<dbReference type="Proteomes" id="UP000836788">
    <property type="component" value="Chromosome 1"/>
</dbReference>
<dbReference type="EMBL" id="OU594942">
    <property type="protein sequence ID" value="CAG9277280.1"/>
    <property type="molecule type" value="Genomic_DNA"/>
</dbReference>
<accession>A0A8J9SY05</accession>
<dbReference type="InterPro" id="IPR029058">
    <property type="entry name" value="AB_hydrolase_fold"/>
</dbReference>
<reference evidence="2" key="1">
    <citation type="submission" date="2022-02" db="EMBL/GenBank/DDBJ databases">
        <authorList>
            <person name="Giguere J D."/>
        </authorList>
    </citation>
    <scope>NUCLEOTIDE SEQUENCE</scope>
    <source>
        <strain evidence="2">CCAP 1055/1</strain>
    </source>
</reference>
<feature type="signal peptide" evidence="1">
    <location>
        <begin position="1"/>
        <end position="31"/>
    </location>
</feature>
<feature type="chain" id="PRO_5035444732" evidence="1">
    <location>
        <begin position="32"/>
        <end position="600"/>
    </location>
</feature>
<evidence type="ECO:0000313" key="2">
    <source>
        <dbReference type="EMBL" id="CAG9277280.1"/>
    </source>
</evidence>
<evidence type="ECO:0000256" key="1">
    <source>
        <dbReference type="SAM" id="SignalP"/>
    </source>
</evidence>
<keyword evidence="1" id="KW-0732">Signal</keyword>
<gene>
    <name evidence="2" type="ORF">PTTT1_LOCUS3322</name>
</gene>
<dbReference type="Gene3D" id="3.40.50.1820">
    <property type="entry name" value="alpha/beta hydrolase"/>
    <property type="match status" value="1"/>
</dbReference>